<keyword evidence="3" id="KW-0479">Metal-binding</keyword>
<keyword evidence="5" id="KW-0560">Oxidoreductase</keyword>
<evidence type="ECO:0000256" key="3">
    <source>
        <dbReference type="ARBA" id="ARBA00022723"/>
    </source>
</evidence>
<comment type="similarity">
    <text evidence="2">Belongs to the zinc-containing alcohol dehydrogenase family.</text>
</comment>
<dbReference type="SUPFAM" id="SSF50129">
    <property type="entry name" value="GroES-like"/>
    <property type="match status" value="1"/>
</dbReference>
<evidence type="ECO:0000313" key="7">
    <source>
        <dbReference type="EMBL" id="MDR6333226.1"/>
    </source>
</evidence>
<reference evidence="7 9" key="2">
    <citation type="submission" date="2023-07" db="EMBL/GenBank/DDBJ databases">
        <title>Genomic Encyclopedia of Type Strains, Phase IV (KMG-IV): sequencing the most valuable type-strain genomes for metagenomic binning, comparative biology and taxonomic classification.</title>
        <authorList>
            <person name="Goeker M."/>
        </authorList>
    </citation>
    <scope>NUCLEOTIDE SEQUENCE [LARGE SCALE GENOMIC DNA]</scope>
    <source>
        <strain evidence="7 9">DSM 338</strain>
    </source>
</reference>
<gene>
    <name evidence="7" type="ORF">GGQ86_001690</name>
    <name evidence="6" type="ORF">XFLAVUS301_11760</name>
</gene>
<evidence type="ECO:0000256" key="5">
    <source>
        <dbReference type="ARBA" id="ARBA00023002"/>
    </source>
</evidence>
<evidence type="ECO:0000313" key="6">
    <source>
        <dbReference type="EMBL" id="GLI21502.1"/>
    </source>
</evidence>
<dbReference type="EMBL" id="BSDO01000001">
    <property type="protein sequence ID" value="GLI21502.1"/>
    <property type="molecule type" value="Genomic_DNA"/>
</dbReference>
<dbReference type="EMBL" id="JAVDPY010000002">
    <property type="protein sequence ID" value="MDR6333226.1"/>
    <property type="molecule type" value="Genomic_DNA"/>
</dbReference>
<keyword evidence="4" id="KW-0862">Zinc</keyword>
<accession>A0A9W6CLT4</accession>
<protein>
    <submittedName>
        <fullName evidence="6 7">Dehydrogenase</fullName>
    </submittedName>
</protein>
<proteinExistence type="inferred from homology"/>
<keyword evidence="9" id="KW-1185">Reference proteome</keyword>
<dbReference type="GeneID" id="95761970"/>
<reference evidence="6" key="1">
    <citation type="submission" date="2022-12" db="EMBL/GenBank/DDBJ databases">
        <title>Reference genome sequencing for broad-spectrum identification of bacterial and archaeal isolates by mass spectrometry.</title>
        <authorList>
            <person name="Sekiguchi Y."/>
            <person name="Tourlousse D.M."/>
        </authorList>
    </citation>
    <scope>NUCLEOTIDE SEQUENCE</scope>
    <source>
        <strain evidence="6">301</strain>
    </source>
</reference>
<dbReference type="Gene3D" id="3.40.50.720">
    <property type="entry name" value="NAD(P)-binding Rossmann-like Domain"/>
    <property type="match status" value="1"/>
</dbReference>
<evidence type="ECO:0000256" key="2">
    <source>
        <dbReference type="ARBA" id="ARBA00008072"/>
    </source>
</evidence>
<evidence type="ECO:0000313" key="9">
    <source>
        <dbReference type="Proteomes" id="UP001245370"/>
    </source>
</evidence>
<dbReference type="PANTHER" id="PTHR43350:SF19">
    <property type="entry name" value="D-GULOSIDE 3-DEHYDROGENASE"/>
    <property type="match status" value="1"/>
</dbReference>
<comment type="caution">
    <text evidence="6">The sequence shown here is derived from an EMBL/GenBank/DDBJ whole genome shotgun (WGS) entry which is preliminary data.</text>
</comment>
<dbReference type="InterPro" id="IPR036291">
    <property type="entry name" value="NAD(P)-bd_dom_sf"/>
</dbReference>
<dbReference type="CDD" id="cd08255">
    <property type="entry name" value="2-desacetyl-2-hydroxyethyl_bacteriochlorophyllide_like"/>
    <property type="match status" value="1"/>
</dbReference>
<dbReference type="GO" id="GO:0046872">
    <property type="term" value="F:metal ion binding"/>
    <property type="evidence" value="ECO:0007669"/>
    <property type="project" value="UniProtKB-KW"/>
</dbReference>
<evidence type="ECO:0000313" key="8">
    <source>
        <dbReference type="Proteomes" id="UP001144397"/>
    </source>
</evidence>
<dbReference type="PANTHER" id="PTHR43350">
    <property type="entry name" value="NAD-DEPENDENT ALCOHOL DEHYDROGENASE"/>
    <property type="match status" value="1"/>
</dbReference>
<comment type="cofactor">
    <cofactor evidence="1">
        <name>Zn(2+)</name>
        <dbReference type="ChEBI" id="CHEBI:29105"/>
    </cofactor>
</comment>
<dbReference type="Proteomes" id="UP001144397">
    <property type="component" value="Unassembled WGS sequence"/>
</dbReference>
<evidence type="ECO:0000256" key="1">
    <source>
        <dbReference type="ARBA" id="ARBA00001947"/>
    </source>
</evidence>
<dbReference type="GO" id="GO:0016491">
    <property type="term" value="F:oxidoreductase activity"/>
    <property type="evidence" value="ECO:0007669"/>
    <property type="project" value="UniProtKB-KW"/>
</dbReference>
<name>A0A9W6CLT4_XANFL</name>
<dbReference type="InterPro" id="IPR011032">
    <property type="entry name" value="GroES-like_sf"/>
</dbReference>
<dbReference type="AlphaFoldDB" id="A0A9W6CLT4"/>
<evidence type="ECO:0000256" key="4">
    <source>
        <dbReference type="ARBA" id="ARBA00022833"/>
    </source>
</evidence>
<organism evidence="6 8">
    <name type="scientific">Xanthobacter flavus</name>
    <dbReference type="NCBI Taxonomy" id="281"/>
    <lineage>
        <taxon>Bacteria</taxon>
        <taxon>Pseudomonadati</taxon>
        <taxon>Pseudomonadota</taxon>
        <taxon>Alphaproteobacteria</taxon>
        <taxon>Hyphomicrobiales</taxon>
        <taxon>Xanthobacteraceae</taxon>
        <taxon>Xanthobacter</taxon>
    </lineage>
</organism>
<dbReference type="Proteomes" id="UP001245370">
    <property type="component" value="Unassembled WGS sequence"/>
</dbReference>
<dbReference type="SUPFAM" id="SSF51735">
    <property type="entry name" value="NAD(P)-binding Rossmann-fold domains"/>
    <property type="match status" value="1"/>
</dbReference>
<dbReference type="RefSeq" id="WP_281806100.1">
    <property type="nucleotide sequence ID" value="NZ_BSDO01000001.1"/>
</dbReference>
<dbReference type="Gene3D" id="3.90.180.10">
    <property type="entry name" value="Medium-chain alcohol dehydrogenases, catalytic domain"/>
    <property type="match status" value="1"/>
</dbReference>
<sequence length="336" mass="35541">MAVHPASTCHASVFARALWYVAPGVSELRPGVLPAVDEATAQVRTLYSAVSRGTERLVSAGLTDPVHRTRMRAPLQEGEFPFPVKYGYCAVGEVEMGPPELVGRRVFSLAPHQERFVVLREMLAPVPDAVPARRATLAANMETALNAVWDGGAGPGDRIVVVGAGLVGLLVAYLCCGLPGAEVTVVDTDPARAAVAATFGARFLPAAPGPADLDADLVFHTSGSSAGLNICLACCGDEGRVIEMSWYGDRPVDVALGGGFHHKRLAILSSQVGAVSPARRPRWSRRRRLLKALDLLADDRLDALITEEVAFNDLPARLPRILAAGAEGIATVVRYG</sequence>